<proteinExistence type="predicted"/>
<dbReference type="Proteomes" id="UP000003751">
    <property type="component" value="Unassembled WGS sequence"/>
</dbReference>
<dbReference type="RefSeq" id="WP_007979032.1">
    <property type="nucleotide sequence ID" value="NZ_AEMG01000007.1"/>
</dbReference>
<reference evidence="2" key="3">
    <citation type="submission" date="2016-11" db="EMBL/GenBank/DDBJ databases">
        <authorList>
            <person name="Jaros S."/>
            <person name="Januszkiewicz K."/>
            <person name="Wedrychowicz H."/>
        </authorList>
    </citation>
    <scope>NUCLEOTIDE SEQUENCE [LARGE SCALE GENOMIC DNA]</scope>
    <source>
        <strain evidence="2">DX253</strain>
    </source>
</reference>
<evidence type="ECO:0000313" key="3">
    <source>
        <dbReference type="Proteomes" id="UP000003751"/>
    </source>
</evidence>
<dbReference type="AlphaFoldDB" id="E7QSN1"/>
<evidence type="ECO:0000313" key="1">
    <source>
        <dbReference type="EMBL" id="EFW92440.1"/>
    </source>
</evidence>
<dbReference type="PATRIC" id="fig|797209.4.peg.1803"/>
<reference evidence="4" key="2">
    <citation type="submission" date="2016-11" db="EMBL/GenBank/DDBJ databases">
        <authorList>
            <person name="Varghese N."/>
            <person name="Submissions S."/>
        </authorList>
    </citation>
    <scope>NUCLEOTIDE SEQUENCE [LARGE SCALE GENOMIC DNA]</scope>
    <source>
        <strain evidence="4">DX253</strain>
    </source>
</reference>
<accession>E7QSN1</accession>
<dbReference type="Proteomes" id="UP000184203">
    <property type="component" value="Unassembled WGS sequence"/>
</dbReference>
<dbReference type="InterPro" id="IPR012349">
    <property type="entry name" value="Split_barrel_FMN-bd"/>
</dbReference>
<protein>
    <recommendedName>
        <fullName evidence="5">Deazaflavin-dependent oxidoreductase, nitroreductase family</fullName>
    </recommendedName>
</protein>
<dbReference type="Gene3D" id="2.30.110.10">
    <property type="entry name" value="Electron Transport, Fmn-binding Protein, Chain A"/>
    <property type="match status" value="1"/>
</dbReference>
<dbReference type="EMBL" id="AEMG01000007">
    <property type="protein sequence ID" value="EFW92440.1"/>
    <property type="molecule type" value="Genomic_DNA"/>
</dbReference>
<dbReference type="GO" id="GO:0016491">
    <property type="term" value="F:oxidoreductase activity"/>
    <property type="evidence" value="ECO:0007669"/>
    <property type="project" value="InterPro"/>
</dbReference>
<dbReference type="InterPro" id="IPR004378">
    <property type="entry name" value="F420H2_quin_Rdtase"/>
</dbReference>
<dbReference type="eggNOG" id="arCOG07802">
    <property type="taxonomic scope" value="Archaea"/>
</dbReference>
<evidence type="ECO:0000313" key="2">
    <source>
        <dbReference type="EMBL" id="SHK06227.1"/>
    </source>
</evidence>
<organism evidence="1 3">
    <name type="scientific">Haladaptatus paucihalophilus DX253</name>
    <dbReference type="NCBI Taxonomy" id="797209"/>
    <lineage>
        <taxon>Archaea</taxon>
        <taxon>Methanobacteriati</taxon>
        <taxon>Methanobacteriota</taxon>
        <taxon>Stenosarchaea group</taxon>
        <taxon>Halobacteria</taxon>
        <taxon>Halobacteriales</taxon>
        <taxon>Haladaptataceae</taxon>
        <taxon>Haladaptatus</taxon>
    </lineage>
</organism>
<evidence type="ECO:0008006" key="5">
    <source>
        <dbReference type="Google" id="ProtNLM"/>
    </source>
</evidence>
<reference evidence="1 3" key="1">
    <citation type="journal article" date="2014" name="ISME J.">
        <title>Trehalose/2-sulfotrehalose biosynthesis and glycine-betaine uptake are widely spread mechanisms for osmoadaptation in the Halobacteriales.</title>
        <authorList>
            <person name="Youssef N.H."/>
            <person name="Savage-Ashlock K.N."/>
            <person name="McCully A.L."/>
            <person name="Luedtke B."/>
            <person name="Shaw E.I."/>
            <person name="Hoff W.D."/>
            <person name="Elshahed M.S."/>
        </authorList>
    </citation>
    <scope>NUCLEOTIDE SEQUENCE [LARGE SCALE GENOMIC DNA]</scope>
    <source>
        <strain evidence="1 3">DX253</strain>
    </source>
</reference>
<sequence>MPTDDATRGGGGGRTVEIRTPPEPFFLLERYVANPVLRRLLRSKAHWLVSNRLMLLSYVGRRSGTRYTTPVAYDRREDTLVATTLRHHSNWWKNFREEHPATVWLRGTRRKTTGLATTDTREIAEFVRSALVRYGIERARWLGLKIEGDELPTVKELEAVAPELVVVRFSVDDLEPVFQTLHIREEEFSNRFGTEVPS</sequence>
<dbReference type="OrthoDB" id="350853at2157"/>
<gene>
    <name evidence="2" type="ORF">SAMN05444342_0444</name>
    <name evidence="1" type="ORF">ZOD2009_09033</name>
</gene>
<dbReference type="EMBL" id="FRAN01000001">
    <property type="protein sequence ID" value="SHK06227.1"/>
    <property type="molecule type" value="Genomic_DNA"/>
</dbReference>
<keyword evidence="4" id="KW-1185">Reference proteome</keyword>
<name>E7QSN1_HALPU</name>
<dbReference type="Pfam" id="PF04075">
    <property type="entry name" value="F420H2_quin_red"/>
    <property type="match status" value="1"/>
</dbReference>
<evidence type="ECO:0000313" key="4">
    <source>
        <dbReference type="Proteomes" id="UP000184203"/>
    </source>
</evidence>